<dbReference type="SUPFAM" id="SSF52058">
    <property type="entry name" value="L domain-like"/>
    <property type="match status" value="1"/>
</dbReference>
<reference evidence="2" key="1">
    <citation type="submission" date="2014-04" db="EMBL/GenBank/DDBJ databases">
        <title>Evolutionary Origins and Diversification of the Mycorrhizal Mutualists.</title>
        <authorList>
            <consortium name="DOE Joint Genome Institute"/>
            <consortium name="Mycorrhizal Genomics Consortium"/>
            <person name="Kohler A."/>
            <person name="Kuo A."/>
            <person name="Nagy L.G."/>
            <person name="Floudas D."/>
            <person name="Copeland A."/>
            <person name="Barry K.W."/>
            <person name="Cichocki N."/>
            <person name="Veneault-Fourrey C."/>
            <person name="LaButti K."/>
            <person name="Lindquist E.A."/>
            <person name="Lipzen A."/>
            <person name="Lundell T."/>
            <person name="Morin E."/>
            <person name="Murat C."/>
            <person name="Riley R."/>
            <person name="Ohm R."/>
            <person name="Sun H."/>
            <person name="Tunlid A."/>
            <person name="Henrissat B."/>
            <person name="Grigoriev I.V."/>
            <person name="Hibbett D.S."/>
            <person name="Martin F."/>
        </authorList>
    </citation>
    <scope>NUCLEOTIDE SEQUENCE [LARGE SCALE GENOMIC DNA]</scope>
    <source>
        <strain evidence="2">FD-334 SS-4</strain>
    </source>
</reference>
<accession>A0A0D2MLR4</accession>
<dbReference type="Gene3D" id="1.20.1280.50">
    <property type="match status" value="1"/>
</dbReference>
<organism evidence="1 2">
    <name type="scientific">Hypholoma sublateritium (strain FD-334 SS-4)</name>
    <dbReference type="NCBI Taxonomy" id="945553"/>
    <lineage>
        <taxon>Eukaryota</taxon>
        <taxon>Fungi</taxon>
        <taxon>Dikarya</taxon>
        <taxon>Basidiomycota</taxon>
        <taxon>Agaricomycotina</taxon>
        <taxon>Agaricomycetes</taxon>
        <taxon>Agaricomycetidae</taxon>
        <taxon>Agaricales</taxon>
        <taxon>Agaricineae</taxon>
        <taxon>Strophariaceae</taxon>
        <taxon>Hypholoma</taxon>
    </lineage>
</organism>
<gene>
    <name evidence="1" type="ORF">HYPSUDRAFT_38465</name>
</gene>
<dbReference type="Proteomes" id="UP000054270">
    <property type="component" value="Unassembled WGS sequence"/>
</dbReference>
<keyword evidence="2" id="KW-1185">Reference proteome</keyword>
<evidence type="ECO:0000313" key="2">
    <source>
        <dbReference type="Proteomes" id="UP000054270"/>
    </source>
</evidence>
<dbReference type="AlphaFoldDB" id="A0A0D2MLR4"/>
<sequence>MSSEPPLASIYAINDDILLCIFTFNADMFADRQALRTTLIASHVCRQWRDSILGTPMLWAKLIDMDHISNRRTHEWRNELVRRSGAAPLWIRAESSGETGRRPPSAHDKYIVQFFFDLVRGNWYRIQKLVILCDYSRFSLARSVLSFPAPQLEHCEAPFRHGVERVNDGPPPLFSNHAPMLRILNLRGFRLDQHASWLWHLHHIALVRAYSVPNALAVLSAALNLQELEIVDVFSGNLTTSLPIVSLPSLSYLKCDGDSKPVQMLLDHVEIPRRCSLAIRIHPFSDRERITEAKPHLLPIVDMFIRHARCSMKLNVSNSIDLDYAREDRISFMCRAARPAECFLGMSIPLYGDSDANLLEIFLRKLTFLDLESVTKLKFTADRRLNPCFGPLLGRLPSVEIISLNLRTLSLLAHFHKKYTTETGVIFPVLKVIDISVYRYSLTRICFVNQIAGAFLLSRLREGYPITTFDMSNHFPLDAPPKLDALAEVSGLKVLYKLSEVEGIVEYTCGSDDPERRINTI</sequence>
<protein>
    <submittedName>
        <fullName evidence="1">Uncharacterized protein</fullName>
    </submittedName>
</protein>
<dbReference type="EMBL" id="KN817535">
    <property type="protein sequence ID" value="KJA24803.1"/>
    <property type="molecule type" value="Genomic_DNA"/>
</dbReference>
<name>A0A0D2MLR4_HYPSF</name>
<dbReference type="OrthoDB" id="2934649at2759"/>
<proteinExistence type="predicted"/>
<evidence type="ECO:0000313" key="1">
    <source>
        <dbReference type="EMBL" id="KJA24803.1"/>
    </source>
</evidence>